<dbReference type="EMBL" id="JABXBU010000015">
    <property type="protein sequence ID" value="KAF8787505.1"/>
    <property type="molecule type" value="Genomic_DNA"/>
</dbReference>
<reference evidence="2" key="2">
    <citation type="submission" date="2020-06" db="EMBL/GenBank/DDBJ databases">
        <authorList>
            <person name="Sheffer M."/>
        </authorList>
    </citation>
    <scope>NUCLEOTIDE SEQUENCE</scope>
</reference>
<dbReference type="AlphaFoldDB" id="A0A8T0FB65"/>
<accession>A0A8T0FB65</accession>
<proteinExistence type="predicted"/>
<name>A0A8T0FB65_ARGBR</name>
<organism evidence="2 3">
    <name type="scientific">Argiope bruennichi</name>
    <name type="common">Wasp spider</name>
    <name type="synonym">Aranea bruennichi</name>
    <dbReference type="NCBI Taxonomy" id="94029"/>
    <lineage>
        <taxon>Eukaryota</taxon>
        <taxon>Metazoa</taxon>
        <taxon>Ecdysozoa</taxon>
        <taxon>Arthropoda</taxon>
        <taxon>Chelicerata</taxon>
        <taxon>Arachnida</taxon>
        <taxon>Araneae</taxon>
        <taxon>Araneomorphae</taxon>
        <taxon>Entelegynae</taxon>
        <taxon>Araneoidea</taxon>
        <taxon>Araneidae</taxon>
        <taxon>Argiope</taxon>
    </lineage>
</organism>
<evidence type="ECO:0000256" key="1">
    <source>
        <dbReference type="SAM" id="MobiDB-lite"/>
    </source>
</evidence>
<keyword evidence="3" id="KW-1185">Reference proteome</keyword>
<comment type="caution">
    <text evidence="2">The sequence shown here is derived from an EMBL/GenBank/DDBJ whole genome shotgun (WGS) entry which is preliminary data.</text>
</comment>
<evidence type="ECO:0000313" key="2">
    <source>
        <dbReference type="EMBL" id="KAF8787505.1"/>
    </source>
</evidence>
<feature type="compositionally biased region" description="Basic and acidic residues" evidence="1">
    <location>
        <begin position="1"/>
        <end position="20"/>
    </location>
</feature>
<feature type="region of interest" description="Disordered" evidence="1">
    <location>
        <begin position="1"/>
        <end position="28"/>
    </location>
</feature>
<sequence>MNEDEKSSLHSESRTIKTEDAQGNTKENTKFDLKKLCKQYGLERLSLLMSDTSSNSKDKDDELTVQGTKLLRYSRLMNDLPEMDSSNRMNSFLVQEADEKEKQSNVEYTIIFKAHGR</sequence>
<protein>
    <submittedName>
        <fullName evidence="2">Uncharacterized protein</fullName>
    </submittedName>
</protein>
<evidence type="ECO:0000313" key="3">
    <source>
        <dbReference type="Proteomes" id="UP000807504"/>
    </source>
</evidence>
<gene>
    <name evidence="2" type="ORF">HNY73_009094</name>
</gene>
<reference evidence="2" key="1">
    <citation type="journal article" date="2020" name="bioRxiv">
        <title>Chromosome-level reference genome of the European wasp spider Argiope bruennichi: a resource for studies on range expansion and evolutionary adaptation.</title>
        <authorList>
            <person name="Sheffer M.M."/>
            <person name="Hoppe A."/>
            <person name="Krehenwinkel H."/>
            <person name="Uhl G."/>
            <person name="Kuss A.W."/>
            <person name="Jensen L."/>
            <person name="Jensen C."/>
            <person name="Gillespie R.G."/>
            <person name="Hoff K.J."/>
            <person name="Prost S."/>
        </authorList>
    </citation>
    <scope>NUCLEOTIDE SEQUENCE</scope>
</reference>
<dbReference type="Proteomes" id="UP000807504">
    <property type="component" value="Unassembled WGS sequence"/>
</dbReference>